<keyword evidence="2" id="KW-0521">NADP</keyword>
<dbReference type="InterPro" id="IPR002347">
    <property type="entry name" value="SDR_fam"/>
</dbReference>
<dbReference type="EC" id="1.1.1.69" evidence="4"/>
<keyword evidence="3 4" id="KW-0560">Oxidoreductase</keyword>
<proteinExistence type="inferred from homology"/>
<dbReference type="PANTHER" id="PTHR43618">
    <property type="entry name" value="7-ALPHA-HYDROXYSTEROID DEHYDROGENASE"/>
    <property type="match status" value="1"/>
</dbReference>
<dbReference type="GO" id="GO:0008874">
    <property type="term" value="F:gluconate 5-dehydrogenase activity"/>
    <property type="evidence" value="ECO:0007669"/>
    <property type="project" value="UniProtKB-EC"/>
</dbReference>
<evidence type="ECO:0000313" key="4">
    <source>
        <dbReference type="EMBL" id="VTQ91801.1"/>
    </source>
</evidence>
<dbReference type="KEGG" id="hhw:NCTC503_01858"/>
<dbReference type="PRINTS" id="PR00080">
    <property type="entry name" value="SDRFAMILY"/>
</dbReference>
<dbReference type="EMBL" id="LR590481">
    <property type="protein sequence ID" value="VTQ91801.1"/>
    <property type="molecule type" value="Genomic_DNA"/>
</dbReference>
<dbReference type="PANTHER" id="PTHR43618:SF8">
    <property type="entry name" value="7ALPHA-HYDROXYSTEROID DEHYDROGENASE"/>
    <property type="match status" value="1"/>
</dbReference>
<dbReference type="RefSeq" id="WP_138210456.1">
    <property type="nucleotide sequence ID" value="NZ_CBCRUQ010000003.1"/>
</dbReference>
<protein>
    <submittedName>
        <fullName evidence="4">Short-chain dehydrogenase/reductase SDR</fullName>
        <ecNumber evidence="4">1.1.1.69</ecNumber>
    </submittedName>
</protein>
<evidence type="ECO:0000313" key="5">
    <source>
        <dbReference type="Proteomes" id="UP000308489"/>
    </source>
</evidence>
<evidence type="ECO:0000256" key="2">
    <source>
        <dbReference type="ARBA" id="ARBA00022857"/>
    </source>
</evidence>
<dbReference type="PRINTS" id="PR00081">
    <property type="entry name" value="GDHRDH"/>
</dbReference>
<evidence type="ECO:0000256" key="3">
    <source>
        <dbReference type="ARBA" id="ARBA00023002"/>
    </source>
</evidence>
<dbReference type="FunFam" id="3.40.50.720:FF:000084">
    <property type="entry name" value="Short-chain dehydrogenase reductase"/>
    <property type="match status" value="1"/>
</dbReference>
<keyword evidence="5" id="KW-1185">Reference proteome</keyword>
<evidence type="ECO:0000256" key="1">
    <source>
        <dbReference type="ARBA" id="ARBA00006484"/>
    </source>
</evidence>
<dbReference type="OrthoDB" id="9803333at2"/>
<sequence length="258" mass="27885">MNLFDFKNRVVIIAGASSGLGADAARAFAEHGADVVIMARRKEKLDTLAEEINAKGVGEAFAVQCDVSNEESVKNAVNMVKERYGKIDVLFNNAGVAMLGTVETLSDEDWDKAINVNLKGIIYMSKHVVPIMKEKNYGRIINTASVNAFLADKPMSLWRHSYNMTKAGVIGLTKGMAASYTQFGITTNAVCPGLFESEMTVDTLFKAEQFMQMYNGLCPASRPGARGELNSAILFFASEGSGYVSGQHLLVDGGFSIV</sequence>
<organism evidence="4 5">
    <name type="scientific">Hathewaya histolytica</name>
    <name type="common">Clostridium histolyticum</name>
    <dbReference type="NCBI Taxonomy" id="1498"/>
    <lineage>
        <taxon>Bacteria</taxon>
        <taxon>Bacillati</taxon>
        <taxon>Bacillota</taxon>
        <taxon>Clostridia</taxon>
        <taxon>Eubacteriales</taxon>
        <taxon>Clostridiaceae</taxon>
        <taxon>Hathewaya</taxon>
    </lineage>
</organism>
<accession>A0A4U9RKG6</accession>
<gene>
    <name evidence="4" type="primary">gno</name>
    <name evidence="4" type="ORF">NCTC503_01858</name>
</gene>
<comment type="similarity">
    <text evidence="1">Belongs to the short-chain dehydrogenases/reductases (SDR) family.</text>
</comment>
<dbReference type="SUPFAM" id="SSF51735">
    <property type="entry name" value="NAD(P)-binding Rossmann-fold domains"/>
    <property type="match status" value="1"/>
</dbReference>
<reference evidence="4 5" key="1">
    <citation type="submission" date="2019-05" db="EMBL/GenBank/DDBJ databases">
        <authorList>
            <consortium name="Pathogen Informatics"/>
        </authorList>
    </citation>
    <scope>NUCLEOTIDE SEQUENCE [LARGE SCALE GENOMIC DNA]</scope>
    <source>
        <strain evidence="4 5">NCTC503</strain>
    </source>
</reference>
<dbReference type="Pfam" id="PF13561">
    <property type="entry name" value="adh_short_C2"/>
    <property type="match status" value="1"/>
</dbReference>
<dbReference type="GO" id="GO:0008206">
    <property type="term" value="P:bile acid metabolic process"/>
    <property type="evidence" value="ECO:0007669"/>
    <property type="project" value="UniProtKB-ARBA"/>
</dbReference>
<dbReference type="CDD" id="cd05233">
    <property type="entry name" value="SDR_c"/>
    <property type="match status" value="1"/>
</dbReference>
<dbReference type="InterPro" id="IPR052178">
    <property type="entry name" value="Sec_Metab_Biosynth_SDR"/>
</dbReference>
<name>A0A4U9RKG6_HATHI</name>
<dbReference type="Proteomes" id="UP000308489">
    <property type="component" value="Chromosome 1"/>
</dbReference>
<dbReference type="Gene3D" id="3.40.50.720">
    <property type="entry name" value="NAD(P)-binding Rossmann-like Domain"/>
    <property type="match status" value="1"/>
</dbReference>
<dbReference type="InterPro" id="IPR036291">
    <property type="entry name" value="NAD(P)-bd_dom_sf"/>
</dbReference>
<dbReference type="AlphaFoldDB" id="A0A4U9RKG6"/>